<dbReference type="EMBL" id="LUCM01004266">
    <property type="protein sequence ID" value="KAA0194594.1"/>
    <property type="molecule type" value="Genomic_DNA"/>
</dbReference>
<sequence length="166" mass="19664">MLSCDFHAHEHFQLINVAFFELFYPQDERQRRSFATSTWTQFRILFVRNLFSIFRDTTLTHLRLVSHVVVGILIGLLYFRIGNLGSEVISNAAFIFFSLLFIMFAALMPTVMTFPLELNIFVREHMNYWYSLKAYYLAKSFADVPFQASYRCFEFDIFDNINCLTL</sequence>
<keyword evidence="4 6" id="KW-1133">Transmembrane helix</keyword>
<evidence type="ECO:0000313" key="9">
    <source>
        <dbReference type="Proteomes" id="UP000728185"/>
    </source>
</evidence>
<dbReference type="Proteomes" id="UP000728185">
    <property type="component" value="Unassembled WGS sequence"/>
</dbReference>
<proteinExistence type="predicted"/>
<dbReference type="InterPro" id="IPR013525">
    <property type="entry name" value="ABC2_TM"/>
</dbReference>
<dbReference type="Pfam" id="PF01061">
    <property type="entry name" value="ABC2_membrane"/>
    <property type="match status" value="1"/>
</dbReference>
<organism evidence="8 9">
    <name type="scientific">Fasciolopsis buskii</name>
    <dbReference type="NCBI Taxonomy" id="27845"/>
    <lineage>
        <taxon>Eukaryota</taxon>
        <taxon>Metazoa</taxon>
        <taxon>Spiralia</taxon>
        <taxon>Lophotrochozoa</taxon>
        <taxon>Platyhelminthes</taxon>
        <taxon>Trematoda</taxon>
        <taxon>Digenea</taxon>
        <taxon>Plagiorchiida</taxon>
        <taxon>Echinostomata</taxon>
        <taxon>Echinostomatoidea</taxon>
        <taxon>Fasciolidae</taxon>
        <taxon>Fasciolopsis</taxon>
    </lineage>
</organism>
<comment type="caution">
    <text evidence="8">The sequence shown here is derived from an EMBL/GenBank/DDBJ whole genome shotgun (WGS) entry which is preliminary data.</text>
</comment>
<reference evidence="8" key="1">
    <citation type="submission" date="2019-05" db="EMBL/GenBank/DDBJ databases">
        <title>Annotation for the trematode Fasciolopsis buski.</title>
        <authorList>
            <person name="Choi Y.-J."/>
        </authorList>
    </citation>
    <scope>NUCLEOTIDE SEQUENCE</scope>
    <source>
        <strain evidence="8">HT</strain>
        <tissue evidence="8">Whole worm</tissue>
    </source>
</reference>
<dbReference type="GO" id="GO:0005524">
    <property type="term" value="F:ATP binding"/>
    <property type="evidence" value="ECO:0007669"/>
    <property type="project" value="UniProtKB-KW"/>
</dbReference>
<comment type="subcellular location">
    <subcellularLocation>
        <location evidence="1">Membrane</location>
        <topology evidence="1">Multi-pass membrane protein</topology>
    </subcellularLocation>
</comment>
<feature type="transmembrane region" description="Helical" evidence="6">
    <location>
        <begin position="64"/>
        <end position="81"/>
    </location>
</feature>
<evidence type="ECO:0000256" key="1">
    <source>
        <dbReference type="ARBA" id="ARBA00004141"/>
    </source>
</evidence>
<dbReference type="PANTHER" id="PTHR48041:SF78">
    <property type="entry name" value="ABC TRANSPORTER EXPRESSED IN TRACHEA, ISOFORM A"/>
    <property type="match status" value="1"/>
</dbReference>
<dbReference type="OrthoDB" id="66620at2759"/>
<keyword evidence="8" id="KW-0547">Nucleotide-binding</keyword>
<evidence type="ECO:0000256" key="6">
    <source>
        <dbReference type="SAM" id="Phobius"/>
    </source>
</evidence>
<evidence type="ECO:0000256" key="5">
    <source>
        <dbReference type="ARBA" id="ARBA00023136"/>
    </source>
</evidence>
<dbReference type="GO" id="GO:0005886">
    <property type="term" value="C:plasma membrane"/>
    <property type="evidence" value="ECO:0007669"/>
    <property type="project" value="TreeGrafter"/>
</dbReference>
<dbReference type="AlphaFoldDB" id="A0A8E0RYE2"/>
<accession>A0A8E0RYE2</accession>
<keyword evidence="2" id="KW-0813">Transport</keyword>
<evidence type="ECO:0000313" key="8">
    <source>
        <dbReference type="EMBL" id="KAA0194594.1"/>
    </source>
</evidence>
<protein>
    <submittedName>
        <fullName evidence="8">ATP-binding cassette sub-family G member</fullName>
    </submittedName>
</protein>
<dbReference type="PANTHER" id="PTHR48041">
    <property type="entry name" value="ABC TRANSPORTER G FAMILY MEMBER 28"/>
    <property type="match status" value="1"/>
</dbReference>
<evidence type="ECO:0000256" key="4">
    <source>
        <dbReference type="ARBA" id="ARBA00022989"/>
    </source>
</evidence>
<dbReference type="GO" id="GO:0140359">
    <property type="term" value="F:ABC-type transporter activity"/>
    <property type="evidence" value="ECO:0007669"/>
    <property type="project" value="InterPro"/>
</dbReference>
<keyword evidence="9" id="KW-1185">Reference proteome</keyword>
<evidence type="ECO:0000256" key="3">
    <source>
        <dbReference type="ARBA" id="ARBA00022692"/>
    </source>
</evidence>
<name>A0A8E0RYE2_9TREM</name>
<dbReference type="InterPro" id="IPR050352">
    <property type="entry name" value="ABCG_transporters"/>
</dbReference>
<gene>
    <name evidence="8" type="ORF">FBUS_02852</name>
</gene>
<feature type="transmembrane region" description="Helical" evidence="6">
    <location>
        <begin position="93"/>
        <end position="116"/>
    </location>
</feature>
<feature type="domain" description="ABC-2 type transporter transmembrane" evidence="7">
    <location>
        <begin position="40"/>
        <end position="147"/>
    </location>
</feature>
<evidence type="ECO:0000256" key="2">
    <source>
        <dbReference type="ARBA" id="ARBA00022448"/>
    </source>
</evidence>
<keyword evidence="3 6" id="KW-0812">Transmembrane</keyword>
<keyword evidence="8" id="KW-0067">ATP-binding</keyword>
<keyword evidence="5 6" id="KW-0472">Membrane</keyword>
<evidence type="ECO:0000259" key="7">
    <source>
        <dbReference type="Pfam" id="PF01061"/>
    </source>
</evidence>